<evidence type="ECO:0000256" key="3">
    <source>
        <dbReference type="ARBA" id="ARBA00038050"/>
    </source>
</evidence>
<sequence>MGKGKVAAQCSHAAVAAYKAARKHPKILKAWEESGQAKITLKVDSEAALVEIAKQAKAVGLLSNIVQDAGHTQIPAGSKTVCGVGPGPANLIDQVTGHLKLY</sequence>
<reference evidence="5 6" key="1">
    <citation type="submission" date="2015-04" db="EMBL/GenBank/DDBJ databases">
        <title>Lasius niger genome sequencing.</title>
        <authorList>
            <person name="Konorov E.A."/>
            <person name="Nikitin M.A."/>
            <person name="Kirill M.V."/>
            <person name="Chang P."/>
        </authorList>
    </citation>
    <scope>NUCLEOTIDE SEQUENCE [LARGE SCALE GENOMIC DNA]</scope>
    <source>
        <tissue evidence="5">Whole</tissue>
    </source>
</reference>
<evidence type="ECO:0000313" key="6">
    <source>
        <dbReference type="Proteomes" id="UP000036403"/>
    </source>
</evidence>
<organism evidence="5 6">
    <name type="scientific">Lasius niger</name>
    <name type="common">Black garden ant</name>
    <dbReference type="NCBI Taxonomy" id="67767"/>
    <lineage>
        <taxon>Eukaryota</taxon>
        <taxon>Metazoa</taxon>
        <taxon>Ecdysozoa</taxon>
        <taxon>Arthropoda</taxon>
        <taxon>Hexapoda</taxon>
        <taxon>Insecta</taxon>
        <taxon>Pterygota</taxon>
        <taxon>Neoptera</taxon>
        <taxon>Endopterygota</taxon>
        <taxon>Hymenoptera</taxon>
        <taxon>Apocrita</taxon>
        <taxon>Aculeata</taxon>
        <taxon>Formicoidea</taxon>
        <taxon>Formicidae</taxon>
        <taxon>Formicinae</taxon>
        <taxon>Lasius</taxon>
        <taxon>Lasius</taxon>
    </lineage>
</organism>
<evidence type="ECO:0000313" key="5">
    <source>
        <dbReference type="EMBL" id="KMQ97357.1"/>
    </source>
</evidence>
<dbReference type="PaxDb" id="67767-A0A0J7L3B3"/>
<evidence type="ECO:0000256" key="1">
    <source>
        <dbReference type="ARBA" id="ARBA00013260"/>
    </source>
</evidence>
<dbReference type="AlphaFoldDB" id="A0A0J7L3B3"/>
<accession>A0A0J7L3B3</accession>
<comment type="similarity">
    <text evidence="3">Belongs to the PTH2 family.</text>
</comment>
<gene>
    <name evidence="5" type="ORF">RF55_2306</name>
</gene>
<dbReference type="NCBIfam" id="TIGR00283">
    <property type="entry name" value="arch_pth2"/>
    <property type="match status" value="1"/>
</dbReference>
<dbReference type="Gene3D" id="3.40.1490.10">
    <property type="entry name" value="Bit1"/>
    <property type="match status" value="1"/>
</dbReference>
<dbReference type="InterPro" id="IPR002833">
    <property type="entry name" value="PTH2"/>
</dbReference>
<dbReference type="FunFam" id="3.40.1490.10:FF:000001">
    <property type="entry name" value="Peptidyl-tRNA hydrolase 2"/>
    <property type="match status" value="1"/>
</dbReference>
<dbReference type="GO" id="GO:0004045">
    <property type="term" value="F:peptidyl-tRNA hydrolase activity"/>
    <property type="evidence" value="ECO:0007669"/>
    <property type="project" value="UniProtKB-EC"/>
</dbReference>
<dbReference type="InterPro" id="IPR023476">
    <property type="entry name" value="Pep_tRNA_hydro_II_dom_sf"/>
</dbReference>
<protein>
    <recommendedName>
        <fullName evidence="1">peptidyl-tRNA hydrolase</fullName>
        <ecNumber evidence="1">3.1.1.29</ecNumber>
    </recommendedName>
</protein>
<name>A0A0J7L3B3_LASNI</name>
<dbReference type="PANTHER" id="PTHR12649:SF11">
    <property type="entry name" value="PEPTIDYL-TRNA HYDROLASE 2, MITOCHONDRIAL"/>
    <property type="match status" value="1"/>
</dbReference>
<comment type="catalytic activity">
    <reaction evidence="4">
        <text>an N-acyl-L-alpha-aminoacyl-tRNA + H2O = an N-acyl-L-amino acid + a tRNA + H(+)</text>
        <dbReference type="Rhea" id="RHEA:54448"/>
        <dbReference type="Rhea" id="RHEA-COMP:10123"/>
        <dbReference type="Rhea" id="RHEA-COMP:13883"/>
        <dbReference type="ChEBI" id="CHEBI:15377"/>
        <dbReference type="ChEBI" id="CHEBI:15378"/>
        <dbReference type="ChEBI" id="CHEBI:59874"/>
        <dbReference type="ChEBI" id="CHEBI:78442"/>
        <dbReference type="ChEBI" id="CHEBI:138191"/>
        <dbReference type="EC" id="3.1.1.29"/>
    </reaction>
</comment>
<dbReference type="EMBL" id="LBMM01000857">
    <property type="protein sequence ID" value="KMQ97357.1"/>
    <property type="molecule type" value="Genomic_DNA"/>
</dbReference>
<dbReference type="Proteomes" id="UP000036403">
    <property type="component" value="Unassembled WGS sequence"/>
</dbReference>
<evidence type="ECO:0000256" key="2">
    <source>
        <dbReference type="ARBA" id="ARBA00022801"/>
    </source>
</evidence>
<dbReference type="STRING" id="67767.A0A0J7L3B3"/>
<evidence type="ECO:0000256" key="4">
    <source>
        <dbReference type="ARBA" id="ARBA00048707"/>
    </source>
</evidence>
<comment type="caution">
    <text evidence="5">The sequence shown here is derived from an EMBL/GenBank/DDBJ whole genome shotgun (WGS) entry which is preliminary data.</text>
</comment>
<proteinExistence type="inferred from homology"/>
<keyword evidence="6" id="KW-1185">Reference proteome</keyword>
<dbReference type="EC" id="3.1.1.29" evidence="1"/>
<dbReference type="PANTHER" id="PTHR12649">
    <property type="entry name" value="PEPTIDYL-TRNA HYDROLASE 2"/>
    <property type="match status" value="1"/>
</dbReference>
<dbReference type="Pfam" id="PF01981">
    <property type="entry name" value="PTH2"/>
    <property type="match status" value="1"/>
</dbReference>
<dbReference type="GO" id="GO:0005829">
    <property type="term" value="C:cytosol"/>
    <property type="evidence" value="ECO:0007669"/>
    <property type="project" value="TreeGrafter"/>
</dbReference>
<dbReference type="SUPFAM" id="SSF102462">
    <property type="entry name" value="Peptidyl-tRNA hydrolase II"/>
    <property type="match status" value="1"/>
</dbReference>
<keyword evidence="2 5" id="KW-0378">Hydrolase</keyword>
<dbReference type="OrthoDB" id="1733656at2759"/>